<evidence type="ECO:0000256" key="3">
    <source>
        <dbReference type="ARBA" id="ARBA00022695"/>
    </source>
</evidence>
<dbReference type="GO" id="GO:0003677">
    <property type="term" value="F:DNA binding"/>
    <property type="evidence" value="ECO:0007669"/>
    <property type="project" value="InterPro"/>
</dbReference>
<comment type="similarity">
    <text evidence="1 11">Belongs to the DnaX/STICHEL family.</text>
</comment>
<keyword evidence="4 11" id="KW-0235">DNA replication</keyword>
<dbReference type="GO" id="GO:0006261">
    <property type="term" value="P:DNA-templated DNA replication"/>
    <property type="evidence" value="ECO:0007669"/>
    <property type="project" value="TreeGrafter"/>
</dbReference>
<keyword evidence="6 11" id="KW-0547">Nucleotide-binding</keyword>
<dbReference type="InterPro" id="IPR012763">
    <property type="entry name" value="DNA_pol_III_sug/sutau_N"/>
</dbReference>
<dbReference type="SMART" id="SM00382">
    <property type="entry name" value="AAA"/>
    <property type="match status" value="1"/>
</dbReference>
<comment type="subunit">
    <text evidence="11">DNA polymerase III contains a core (composed of alpha, epsilon and theta chains) that associates with a tau subunit. This core dimerizes to form the POLIII' complex. PolIII' associates with the gamma complex (composed of gamma, delta, delta', psi and chi chains) and with the beta chain to form the complete DNA polymerase III complex.</text>
</comment>
<dbReference type="NCBIfam" id="TIGR02397">
    <property type="entry name" value="dnaX_nterm"/>
    <property type="match status" value="1"/>
</dbReference>
<organism evidence="13 14">
    <name type="scientific">Candidatus Harrisonbacteria bacterium CG10_big_fil_rev_8_21_14_0_10_40_38</name>
    <dbReference type="NCBI Taxonomy" id="1974583"/>
    <lineage>
        <taxon>Bacteria</taxon>
        <taxon>Candidatus Harrisoniibacteriota</taxon>
    </lineage>
</organism>
<evidence type="ECO:0000256" key="4">
    <source>
        <dbReference type="ARBA" id="ARBA00022705"/>
    </source>
</evidence>
<dbReference type="Pfam" id="PF12169">
    <property type="entry name" value="DNA_pol3_gamma3"/>
    <property type="match status" value="1"/>
</dbReference>
<dbReference type="InterPro" id="IPR050238">
    <property type="entry name" value="DNA_Rep/Repair_Clamp_Loader"/>
</dbReference>
<evidence type="ECO:0000313" key="13">
    <source>
        <dbReference type="EMBL" id="PIR89382.1"/>
    </source>
</evidence>
<dbReference type="InterPro" id="IPR008921">
    <property type="entry name" value="DNA_pol3_clamp-load_cplx_C"/>
</dbReference>
<evidence type="ECO:0000256" key="6">
    <source>
        <dbReference type="ARBA" id="ARBA00022741"/>
    </source>
</evidence>
<dbReference type="SUPFAM" id="SSF52540">
    <property type="entry name" value="P-loop containing nucleoside triphosphate hydrolases"/>
    <property type="match status" value="1"/>
</dbReference>
<dbReference type="Pfam" id="PF13177">
    <property type="entry name" value="DNA_pol3_delta2"/>
    <property type="match status" value="1"/>
</dbReference>
<accession>A0A2H0USJ8</accession>
<dbReference type="Gene3D" id="1.20.272.10">
    <property type="match status" value="1"/>
</dbReference>
<keyword evidence="8 11" id="KW-0067">ATP-binding</keyword>
<dbReference type="GO" id="GO:0009360">
    <property type="term" value="C:DNA polymerase III complex"/>
    <property type="evidence" value="ECO:0007669"/>
    <property type="project" value="InterPro"/>
</dbReference>
<dbReference type="GO" id="GO:0003887">
    <property type="term" value="F:DNA-directed DNA polymerase activity"/>
    <property type="evidence" value="ECO:0007669"/>
    <property type="project" value="UniProtKB-KW"/>
</dbReference>
<evidence type="ECO:0000256" key="5">
    <source>
        <dbReference type="ARBA" id="ARBA00022723"/>
    </source>
</evidence>
<name>A0A2H0USJ8_9BACT</name>
<dbReference type="Gene3D" id="1.10.8.60">
    <property type="match status" value="1"/>
</dbReference>
<dbReference type="GO" id="GO:0046872">
    <property type="term" value="F:metal ion binding"/>
    <property type="evidence" value="ECO:0007669"/>
    <property type="project" value="UniProtKB-KW"/>
</dbReference>
<dbReference type="InterPro" id="IPR022754">
    <property type="entry name" value="DNA_pol_III_gamma-3"/>
</dbReference>
<feature type="domain" description="AAA+ ATPase" evidence="12">
    <location>
        <begin position="36"/>
        <end position="185"/>
    </location>
</feature>
<evidence type="ECO:0000256" key="1">
    <source>
        <dbReference type="ARBA" id="ARBA00006360"/>
    </source>
</evidence>
<dbReference type="GO" id="GO:0005524">
    <property type="term" value="F:ATP binding"/>
    <property type="evidence" value="ECO:0007669"/>
    <property type="project" value="UniProtKB-KW"/>
</dbReference>
<proteinExistence type="inferred from homology"/>
<comment type="caution">
    <text evidence="13">The sequence shown here is derived from an EMBL/GenBank/DDBJ whole genome shotgun (WGS) entry which is preliminary data.</text>
</comment>
<dbReference type="CDD" id="cd18137">
    <property type="entry name" value="HLD_clamp_pol_III_gamma_tau"/>
    <property type="match status" value="1"/>
</dbReference>
<dbReference type="SUPFAM" id="SSF48019">
    <property type="entry name" value="post-AAA+ oligomerization domain-like"/>
    <property type="match status" value="1"/>
</dbReference>
<dbReference type="PANTHER" id="PTHR11669">
    <property type="entry name" value="REPLICATION FACTOR C / DNA POLYMERASE III GAMMA-TAU SUBUNIT"/>
    <property type="match status" value="1"/>
</dbReference>
<evidence type="ECO:0000256" key="9">
    <source>
        <dbReference type="ARBA" id="ARBA00022932"/>
    </source>
</evidence>
<keyword evidence="9 11" id="KW-0239">DNA-directed DNA polymerase</keyword>
<dbReference type="InterPro" id="IPR027417">
    <property type="entry name" value="P-loop_NTPase"/>
</dbReference>
<dbReference type="InterPro" id="IPR045085">
    <property type="entry name" value="HLD_clamp_pol_III_gamma_tau"/>
</dbReference>
<dbReference type="InterPro" id="IPR003593">
    <property type="entry name" value="AAA+_ATPase"/>
</dbReference>
<dbReference type="EC" id="2.7.7.7" evidence="11"/>
<reference evidence="14" key="1">
    <citation type="submission" date="2017-09" db="EMBL/GenBank/DDBJ databases">
        <title>Depth-based differentiation of microbial function through sediment-hosted aquifers and enrichment of novel symbionts in the deep terrestrial subsurface.</title>
        <authorList>
            <person name="Probst A.J."/>
            <person name="Ladd B."/>
            <person name="Jarett J.K."/>
            <person name="Geller-Mcgrath D.E."/>
            <person name="Sieber C.M.K."/>
            <person name="Emerson J.B."/>
            <person name="Anantharaman K."/>
            <person name="Thomas B.C."/>
            <person name="Malmstrom R."/>
            <person name="Stieglmeier M."/>
            <person name="Klingl A."/>
            <person name="Woyke T."/>
            <person name="Ryan C.M."/>
            <person name="Banfield J.F."/>
        </authorList>
    </citation>
    <scope>NUCLEOTIDE SEQUENCE [LARGE SCALE GENOMIC DNA]</scope>
</reference>
<dbReference type="CDD" id="cd00009">
    <property type="entry name" value="AAA"/>
    <property type="match status" value="1"/>
</dbReference>
<evidence type="ECO:0000256" key="10">
    <source>
        <dbReference type="ARBA" id="ARBA00049244"/>
    </source>
</evidence>
<dbReference type="EMBL" id="PFAZ01000001">
    <property type="protein sequence ID" value="PIR89382.1"/>
    <property type="molecule type" value="Genomic_DNA"/>
</dbReference>
<evidence type="ECO:0000256" key="11">
    <source>
        <dbReference type="RuleBase" id="RU364063"/>
    </source>
</evidence>
<keyword evidence="7" id="KW-0862">Zinc</keyword>
<keyword evidence="2 11" id="KW-0808">Transferase</keyword>
<dbReference type="FunFam" id="3.40.50.300:FF:000014">
    <property type="entry name" value="DNA polymerase III subunit gamma/tau"/>
    <property type="match status" value="1"/>
</dbReference>
<evidence type="ECO:0000256" key="8">
    <source>
        <dbReference type="ARBA" id="ARBA00022840"/>
    </source>
</evidence>
<dbReference type="NCBIfam" id="NF004046">
    <property type="entry name" value="PRK05563.1"/>
    <property type="match status" value="1"/>
</dbReference>
<evidence type="ECO:0000256" key="2">
    <source>
        <dbReference type="ARBA" id="ARBA00022679"/>
    </source>
</evidence>
<sequence>MSVAIYRKYRPKSFGDLLGQEHIIEILKNAAIRDRIAHGYLFYGTRGSGKTTVARILAKVANCETRAKDKKFHDKGEPCNTCPRCIELDEGRALDVVEIDAASNRGIDEIRSLKESVRLSPTVAKHKIYIIDETHQLTKEAFNALLKTLEEPPAHAIFILATTEFEKVPATISSRTQRFHFKKLPIESIIKKLETISKTEKMDIEKDAIELIAAVADGSFRDAETLIDQITSLEDKVTVESVEKIIGKVGFTRIAELAGFILENDLNKSLEYIATFQNNGLNIVDLAKELIHYLRRALALKADPKLEEIFKNDLTERERETLKSHSEKINPEKHISLIRDLIRSYSDMRYSPFASIPLEVTLIEHLK</sequence>
<keyword evidence="5" id="KW-0479">Metal-binding</keyword>
<keyword evidence="3 11" id="KW-0548">Nucleotidyltransferase</keyword>
<dbReference type="Pfam" id="PF22608">
    <property type="entry name" value="DNAX_ATPase_lid"/>
    <property type="match status" value="1"/>
</dbReference>
<dbReference type="Proteomes" id="UP000231157">
    <property type="component" value="Unassembled WGS sequence"/>
</dbReference>
<comment type="catalytic activity">
    <reaction evidence="10 11">
        <text>DNA(n) + a 2'-deoxyribonucleoside 5'-triphosphate = DNA(n+1) + diphosphate</text>
        <dbReference type="Rhea" id="RHEA:22508"/>
        <dbReference type="Rhea" id="RHEA-COMP:17339"/>
        <dbReference type="Rhea" id="RHEA-COMP:17340"/>
        <dbReference type="ChEBI" id="CHEBI:33019"/>
        <dbReference type="ChEBI" id="CHEBI:61560"/>
        <dbReference type="ChEBI" id="CHEBI:173112"/>
        <dbReference type="EC" id="2.7.7.7"/>
    </reaction>
</comment>
<evidence type="ECO:0000256" key="7">
    <source>
        <dbReference type="ARBA" id="ARBA00022833"/>
    </source>
</evidence>
<comment type="function">
    <text evidence="11">DNA polymerase III is a complex, multichain enzyme responsible for most of the replicative synthesis in bacteria. This DNA polymerase also exhibits 3' to 5' exonuclease activity.</text>
</comment>
<dbReference type="Gene3D" id="3.40.50.300">
    <property type="entry name" value="P-loop containing nucleotide triphosphate hydrolases"/>
    <property type="match status" value="1"/>
</dbReference>
<evidence type="ECO:0000259" key="12">
    <source>
        <dbReference type="SMART" id="SM00382"/>
    </source>
</evidence>
<gene>
    <name evidence="11" type="primary">dnaX</name>
    <name evidence="13" type="ORF">COU07_00585</name>
</gene>
<dbReference type="FunFam" id="1.10.8.60:FF:000013">
    <property type="entry name" value="DNA polymerase III subunit gamma/tau"/>
    <property type="match status" value="1"/>
</dbReference>
<protein>
    <recommendedName>
        <fullName evidence="11">DNA polymerase III subunit gamma/tau</fullName>
        <ecNumber evidence="11">2.7.7.7</ecNumber>
    </recommendedName>
</protein>
<dbReference type="PANTHER" id="PTHR11669:SF0">
    <property type="entry name" value="PROTEIN STICHEL-LIKE 2"/>
    <property type="match status" value="1"/>
</dbReference>
<dbReference type="AlphaFoldDB" id="A0A2H0USJ8"/>
<evidence type="ECO:0000313" key="14">
    <source>
        <dbReference type="Proteomes" id="UP000231157"/>
    </source>
</evidence>